<evidence type="ECO:0000313" key="10">
    <source>
        <dbReference type="EnsemblMetazoa" id="ASTEI06325-PA"/>
    </source>
</evidence>
<evidence type="ECO:0000256" key="4">
    <source>
        <dbReference type="ARBA" id="ARBA00022692"/>
    </source>
</evidence>
<dbReference type="NCBIfam" id="TIGR00804">
    <property type="entry name" value="nupC"/>
    <property type="match status" value="2"/>
</dbReference>
<dbReference type="Pfam" id="PF07662">
    <property type="entry name" value="Nucleos_tra2_C"/>
    <property type="match status" value="2"/>
</dbReference>
<evidence type="ECO:0000256" key="2">
    <source>
        <dbReference type="ARBA" id="ARBA00009033"/>
    </source>
</evidence>
<evidence type="ECO:0000259" key="8">
    <source>
        <dbReference type="Pfam" id="PF07662"/>
    </source>
</evidence>
<dbReference type="Pfam" id="PF01773">
    <property type="entry name" value="Nucleos_tra2_N"/>
    <property type="match status" value="2"/>
</dbReference>
<dbReference type="InterPro" id="IPR018270">
    <property type="entry name" value="C_nuclsd_transpt_met_bac"/>
</dbReference>
<keyword evidence="11" id="KW-1185">Reference proteome</keyword>
<dbReference type="Pfam" id="PF07670">
    <property type="entry name" value="Gate"/>
    <property type="match status" value="2"/>
</dbReference>
<feature type="domain" description="Concentrative nucleoside transporter N-terminal" evidence="7">
    <location>
        <begin position="788"/>
        <end position="859"/>
    </location>
</feature>
<dbReference type="VEuPathDB" id="VectorBase:ASTEI06325"/>
<dbReference type="VEuPathDB" id="VectorBase:ASTEI20_042469"/>
<reference evidence="10" key="2">
    <citation type="submission" date="2020-05" db="UniProtKB">
        <authorList>
            <consortium name="EnsemblMetazoa"/>
        </authorList>
    </citation>
    <scope>IDENTIFICATION</scope>
    <source>
        <strain evidence="10">Indian</strain>
    </source>
</reference>
<organism evidence="10 11">
    <name type="scientific">Anopheles stephensi</name>
    <name type="common">Indo-Pakistan malaria mosquito</name>
    <dbReference type="NCBI Taxonomy" id="30069"/>
    <lineage>
        <taxon>Eukaryota</taxon>
        <taxon>Metazoa</taxon>
        <taxon>Ecdysozoa</taxon>
        <taxon>Arthropoda</taxon>
        <taxon>Hexapoda</taxon>
        <taxon>Insecta</taxon>
        <taxon>Pterygota</taxon>
        <taxon>Neoptera</taxon>
        <taxon>Endopterygota</taxon>
        <taxon>Diptera</taxon>
        <taxon>Nematocera</taxon>
        <taxon>Culicoidea</taxon>
        <taxon>Culicidae</taxon>
        <taxon>Anophelinae</taxon>
        <taxon>Anopheles</taxon>
    </lineage>
</organism>
<feature type="domain" description="Nucleoside transporter/FeoB GTPase Gate" evidence="9">
    <location>
        <begin position="870"/>
        <end position="968"/>
    </location>
</feature>
<dbReference type="PANTHER" id="PTHR10590:SF4">
    <property type="entry name" value="SOLUTE CARRIER FAMILY 28 MEMBER 3"/>
    <property type="match status" value="1"/>
</dbReference>
<feature type="domain" description="Concentrative nucleoside transporter C-terminal" evidence="8">
    <location>
        <begin position="408"/>
        <end position="616"/>
    </location>
</feature>
<keyword evidence="4" id="KW-0812">Transmembrane</keyword>
<evidence type="ECO:0000259" key="9">
    <source>
        <dbReference type="Pfam" id="PF07670"/>
    </source>
</evidence>
<accession>A0A182YCY9</accession>
<dbReference type="InterPro" id="IPR011657">
    <property type="entry name" value="CNT_C_dom"/>
</dbReference>
<dbReference type="STRING" id="30069.A0A182YCY9"/>
<keyword evidence="3" id="KW-1003">Cell membrane</keyword>
<feature type="domain" description="Concentrative nucleoside transporter C-terminal" evidence="8">
    <location>
        <begin position="972"/>
        <end position="1180"/>
    </location>
</feature>
<evidence type="ECO:0000256" key="5">
    <source>
        <dbReference type="ARBA" id="ARBA00022989"/>
    </source>
</evidence>
<comment type="similarity">
    <text evidence="2">Belongs to the concentrative nucleoside transporter (CNT) (TC 2.A.41) family.</text>
</comment>
<evidence type="ECO:0000259" key="7">
    <source>
        <dbReference type="Pfam" id="PF01773"/>
    </source>
</evidence>
<dbReference type="InterPro" id="IPR002668">
    <property type="entry name" value="CNT_N_dom"/>
</dbReference>
<name>A0A182YCY9_ANOST</name>
<dbReference type="EnsemblMetazoa" id="ASTEI06325-RA">
    <property type="protein sequence ID" value="ASTEI06325-PA"/>
    <property type="gene ID" value="ASTEI06325"/>
</dbReference>
<feature type="domain" description="Concentrative nucleoside transporter N-terminal" evidence="7">
    <location>
        <begin position="220"/>
        <end position="291"/>
    </location>
</feature>
<dbReference type="AlphaFoldDB" id="A0A182YCY9"/>
<dbReference type="GO" id="GO:0005886">
    <property type="term" value="C:plasma membrane"/>
    <property type="evidence" value="ECO:0007669"/>
    <property type="project" value="UniProtKB-SubCell"/>
</dbReference>
<keyword evidence="6" id="KW-0472">Membrane</keyword>
<dbReference type="GO" id="GO:0005415">
    <property type="term" value="F:nucleoside:sodium symporter activity"/>
    <property type="evidence" value="ECO:0007669"/>
    <property type="project" value="TreeGrafter"/>
</dbReference>
<reference evidence="11" key="1">
    <citation type="journal article" date="2014" name="Genome Biol.">
        <title>Genome analysis of a major urban malaria vector mosquito, Anopheles stephensi.</title>
        <authorList>
            <person name="Jiang X."/>
            <person name="Peery A."/>
            <person name="Hall A.B."/>
            <person name="Sharma A."/>
            <person name="Chen X.G."/>
            <person name="Waterhouse R.M."/>
            <person name="Komissarov A."/>
            <person name="Riehle M.M."/>
            <person name="Shouche Y."/>
            <person name="Sharakhova M.V."/>
            <person name="Lawson D."/>
            <person name="Pakpour N."/>
            <person name="Arensburger P."/>
            <person name="Davidson V.L."/>
            <person name="Eiglmeier K."/>
            <person name="Emrich S."/>
            <person name="George P."/>
            <person name="Kennedy R.C."/>
            <person name="Mane S.P."/>
            <person name="Maslen G."/>
            <person name="Oringanje C."/>
            <person name="Qi Y."/>
            <person name="Settlage R."/>
            <person name="Tojo M."/>
            <person name="Tubio J.M."/>
            <person name="Unger M.F."/>
            <person name="Wang B."/>
            <person name="Vernick K.D."/>
            <person name="Ribeiro J.M."/>
            <person name="James A.A."/>
            <person name="Michel K."/>
            <person name="Riehle M.A."/>
            <person name="Luckhart S."/>
            <person name="Sharakhov I.V."/>
            <person name="Tu Z."/>
        </authorList>
    </citation>
    <scope>NUCLEOTIDE SEQUENCE [LARGE SCALE GENOMIC DNA]</scope>
    <source>
        <strain evidence="11">Indian</strain>
    </source>
</reference>
<dbReference type="OMA" id="STICIVN"/>
<proteinExistence type="inferred from homology"/>
<evidence type="ECO:0000256" key="6">
    <source>
        <dbReference type="ARBA" id="ARBA00023136"/>
    </source>
</evidence>
<protein>
    <submittedName>
        <fullName evidence="10">Uncharacterized protein</fullName>
    </submittedName>
</protein>
<sequence length="1205" mass="131267">MSGIQNEAFLTEMEDGTTLTKRKSNGFMTVVEGVPSISYGHDETPPVDGQTPAIGRQGQSTDTLYDRLAGAIERHRKHIELGVYIILNVVVIVFFGFATNYYLEYGTAIGSSVSERSDTKGAMLRYRSQSKMIVWCDGYGMLVLLIGFVYLGLMYYYLVKPVLGRPFKKYLAEPAIRIITHITKPWYVRLAVLCLVLVGFGLFVYFETRDQTERLISLSGMAFLLVISFCVSKHPTKINYRPVVLGVIFQFLLGLFCIRWEVGRSIFTCVGNKVATFLNYAKAGASFVYGSVLVGDGENEYAIFAFAVLSVIYFFSFFISILYYLGAMQWVVLKLGWILQSILGTTVCESVIAAANIFLGMSESPLLIRPYLKDLTHSEIHSIMTSGYATVSGTVLAAYISFGANPAHLVTASVMAAPGALCFAKMIYPETEESKTRSDNIQMEEATDSSMLDAASNGAGAATPIVLGIIANLIAFVSFVAFLNGLLAWFGWRVGWEDVSLENIFGAVFRPLAFVMGVPWDDSYYVGKVIGIKMIVNEFVAFQRLGDFIAEQVISPRSAAIATYAVCGFANPSSMGIMIGTLSAMVPDKRNVITSVAFRAFLTGSIVCFMTASIGGLLMDDTIFNNFGKMGSLDEAIVLNSTEEIALSTLGLDDSERPEPKRSNIKRYSTICIVNGCVAIFFGFATKRYIEHEQNCQTNCGMQWCDGYGMLVLLLGLVYMGLLYFLLLKPSLEPSVYRKLAPIGSHFQRMFRSRPAKLSLGAAIVLGFAIFLYFDTRADTYRLMPLTGMVVLLALSLLMSKHPKKINYRPVCMGLLLQAILGLVCIRWDVGRSIFSCIGAKVDTFLGYSSVGAAFVYGDALIKQYAVFAFSVLSVIYFFSFFISVLYYVGAMQWVVLKLGWILQSLMGTTVCEGIMAAANIFLGMSETPLIIKPYVKDLTHSELHSVMASGFATVSGTVLAAYISFGASPGHLITASVISAPAVLCVAKIIYPEVEESKTTSDNIVIAKSADSSVVDAACNGASSAISLILGIIANLIAFVSFVAFVNGLLAWFGMLVGLEDVSLEWFCGYIFRPLAFVMGVSWRDSEHVGQVIGIKTVVNEFVAYQRLGELIKDEIITKRSATIATYAICGFANPSSLGIMIGAMSAMAPERRGAITSVSFRSFITGSVACFLTACIAGLLIDDPQDSQGSPSNMAALSNSTDV</sequence>
<dbReference type="InterPro" id="IPR008276">
    <property type="entry name" value="C_nuclsd_transpt"/>
</dbReference>
<keyword evidence="5" id="KW-1133">Transmembrane helix</keyword>
<dbReference type="VEuPathDB" id="VectorBase:ASTE004842"/>
<dbReference type="InterPro" id="IPR011642">
    <property type="entry name" value="Gate_dom"/>
</dbReference>
<comment type="subcellular location">
    <subcellularLocation>
        <location evidence="1">Cell membrane</location>
        <topology evidence="1">Multi-pass membrane protein</topology>
    </subcellularLocation>
</comment>
<dbReference type="VEuPathDB" id="VectorBase:ASTEI20_039353"/>
<feature type="domain" description="Nucleoside transporter/FeoB GTPase Gate" evidence="9">
    <location>
        <begin position="306"/>
        <end position="404"/>
    </location>
</feature>
<dbReference type="PANTHER" id="PTHR10590">
    <property type="entry name" value="SODIUM/NUCLEOSIDE COTRANSPORTER"/>
    <property type="match status" value="1"/>
</dbReference>
<evidence type="ECO:0000256" key="1">
    <source>
        <dbReference type="ARBA" id="ARBA00004651"/>
    </source>
</evidence>
<evidence type="ECO:0000256" key="3">
    <source>
        <dbReference type="ARBA" id="ARBA00022475"/>
    </source>
</evidence>
<evidence type="ECO:0000313" key="11">
    <source>
        <dbReference type="Proteomes" id="UP000076408"/>
    </source>
</evidence>
<dbReference type="Proteomes" id="UP000076408">
    <property type="component" value="Unassembled WGS sequence"/>
</dbReference>